<dbReference type="RefSeq" id="WP_026800332.1">
    <property type="nucleotide sequence ID" value="NZ_AULI01000007.1"/>
</dbReference>
<dbReference type="eggNOG" id="COG0589">
    <property type="taxonomic scope" value="Bacteria"/>
</dbReference>
<feature type="domain" description="UspA" evidence="2">
    <location>
        <begin position="1"/>
        <end position="138"/>
    </location>
</feature>
<gene>
    <name evidence="3" type="ORF">N781_14560</name>
</gene>
<keyword evidence="4" id="KW-1185">Reference proteome</keyword>
<dbReference type="InterPro" id="IPR014729">
    <property type="entry name" value="Rossmann-like_a/b/a_fold"/>
</dbReference>
<dbReference type="Pfam" id="PF00582">
    <property type="entry name" value="Usp"/>
    <property type="match status" value="1"/>
</dbReference>
<organism evidence="3 4">
    <name type="scientific">Pontibacillus halophilus JSM 076056 = DSM 19796</name>
    <dbReference type="NCBI Taxonomy" id="1385510"/>
    <lineage>
        <taxon>Bacteria</taxon>
        <taxon>Bacillati</taxon>
        <taxon>Bacillota</taxon>
        <taxon>Bacilli</taxon>
        <taxon>Bacillales</taxon>
        <taxon>Bacillaceae</taxon>
        <taxon>Pontibacillus</taxon>
    </lineage>
</organism>
<dbReference type="AlphaFoldDB" id="A0A0A5GN40"/>
<evidence type="ECO:0000256" key="1">
    <source>
        <dbReference type="ARBA" id="ARBA00008791"/>
    </source>
</evidence>
<dbReference type="PANTHER" id="PTHR46268">
    <property type="entry name" value="STRESS RESPONSE PROTEIN NHAX"/>
    <property type="match status" value="1"/>
</dbReference>
<accession>A0A0A5GN40</accession>
<proteinExistence type="inferred from homology"/>
<dbReference type="PRINTS" id="PR01438">
    <property type="entry name" value="UNVRSLSTRESS"/>
</dbReference>
<evidence type="ECO:0000259" key="2">
    <source>
        <dbReference type="Pfam" id="PF00582"/>
    </source>
</evidence>
<dbReference type="Proteomes" id="UP000030528">
    <property type="component" value="Unassembled WGS sequence"/>
</dbReference>
<evidence type="ECO:0000313" key="3">
    <source>
        <dbReference type="EMBL" id="KGX92555.1"/>
    </source>
</evidence>
<dbReference type="EMBL" id="AVPE01000005">
    <property type="protein sequence ID" value="KGX92555.1"/>
    <property type="molecule type" value="Genomic_DNA"/>
</dbReference>
<dbReference type="STRING" id="1385510.GCA_000425205_01941"/>
<name>A0A0A5GN40_9BACI</name>
<sequence length="138" mass="15397">MFNKILLATDGTEHGLETVKRAAHLASIEQDASVTVLYVIDANSSKHDVISQGSIGVDHTRYERVRPIEEQLNFKGVPYTLEMVKGDPSREISDYANRHEYDIVVMGSRGLNAFQEVLLGSVSHKVTREVDCPVMIIK</sequence>
<dbReference type="CDD" id="cd00293">
    <property type="entry name" value="USP-like"/>
    <property type="match status" value="1"/>
</dbReference>
<dbReference type="InterPro" id="IPR006016">
    <property type="entry name" value="UspA"/>
</dbReference>
<protein>
    <submittedName>
        <fullName evidence="3">Universal stress protein</fullName>
    </submittedName>
</protein>
<dbReference type="Gene3D" id="3.40.50.620">
    <property type="entry name" value="HUPs"/>
    <property type="match status" value="1"/>
</dbReference>
<dbReference type="PANTHER" id="PTHR46268:SF6">
    <property type="entry name" value="UNIVERSAL STRESS PROTEIN UP12"/>
    <property type="match status" value="1"/>
</dbReference>
<dbReference type="SUPFAM" id="SSF52402">
    <property type="entry name" value="Adenine nucleotide alpha hydrolases-like"/>
    <property type="match status" value="1"/>
</dbReference>
<comment type="similarity">
    <text evidence="1">Belongs to the universal stress protein A family.</text>
</comment>
<dbReference type="InterPro" id="IPR006015">
    <property type="entry name" value="Universal_stress_UspA"/>
</dbReference>
<reference evidence="3 4" key="1">
    <citation type="submission" date="2013-08" db="EMBL/GenBank/DDBJ databases">
        <authorList>
            <person name="Huang J."/>
            <person name="Wang G."/>
        </authorList>
    </citation>
    <scope>NUCLEOTIDE SEQUENCE [LARGE SCALE GENOMIC DNA]</scope>
    <source>
        <strain evidence="3 4">JSM 076056</strain>
    </source>
</reference>
<comment type="caution">
    <text evidence="3">The sequence shown here is derived from an EMBL/GenBank/DDBJ whole genome shotgun (WGS) entry which is preliminary data.</text>
</comment>
<evidence type="ECO:0000313" key="4">
    <source>
        <dbReference type="Proteomes" id="UP000030528"/>
    </source>
</evidence>